<gene>
    <name evidence="1" type="ORF">SAMN04489806_1393</name>
</gene>
<evidence type="ECO:0000313" key="1">
    <source>
        <dbReference type="EMBL" id="SEB64726.1"/>
    </source>
</evidence>
<dbReference type="EMBL" id="FNRY01000001">
    <property type="protein sequence ID" value="SEB64726.1"/>
    <property type="molecule type" value="Genomic_DNA"/>
</dbReference>
<evidence type="ECO:0000313" key="2">
    <source>
        <dbReference type="Proteomes" id="UP000199183"/>
    </source>
</evidence>
<dbReference type="OrthoDB" id="3382403at2"/>
<dbReference type="Proteomes" id="UP000199183">
    <property type="component" value="Unassembled WGS sequence"/>
</dbReference>
<dbReference type="STRING" id="640635.SAMN04489806_1393"/>
<organism evidence="1 2">
    <name type="scientific">Paramicrobacterium humi</name>
    <dbReference type="NCBI Taxonomy" id="640635"/>
    <lineage>
        <taxon>Bacteria</taxon>
        <taxon>Bacillati</taxon>
        <taxon>Actinomycetota</taxon>
        <taxon>Actinomycetes</taxon>
        <taxon>Micrococcales</taxon>
        <taxon>Microbacteriaceae</taxon>
        <taxon>Paramicrobacterium</taxon>
    </lineage>
</organism>
<evidence type="ECO:0008006" key="3">
    <source>
        <dbReference type="Google" id="ProtNLM"/>
    </source>
</evidence>
<protein>
    <recommendedName>
        <fullName evidence="3">Cytotoxic translational repressor of toxin-antitoxin stability system</fullName>
    </recommendedName>
</protein>
<accession>A0A1H4L2N0</accession>
<sequence length="145" mass="16786">MAKFPTATREDHDTFCTTEGWELVRGAAGKPVRHHRTYKLPLGDGRILRTRISKPVDRTDYPAFTWVTILREQLEVTNSEFWACVRDSVLPQRATRMPDRPGIPYYLYQVLTDHVGMPPDEVARLTVDEAQERVAAFWSRSRDPE</sequence>
<proteinExistence type="predicted"/>
<keyword evidence="2" id="KW-1185">Reference proteome</keyword>
<dbReference type="AlphaFoldDB" id="A0A1H4L2N0"/>
<reference evidence="1 2" key="1">
    <citation type="submission" date="2016-10" db="EMBL/GenBank/DDBJ databases">
        <authorList>
            <person name="de Groot N.N."/>
        </authorList>
    </citation>
    <scope>NUCLEOTIDE SEQUENCE [LARGE SCALE GENOMIC DNA]</scope>
    <source>
        <strain evidence="1 2">DSM 21799</strain>
    </source>
</reference>
<name>A0A1H4L2N0_9MICO</name>